<evidence type="ECO:0000259" key="1">
    <source>
        <dbReference type="PROSITE" id="PS50943"/>
    </source>
</evidence>
<accession>A0ABY4E5D4</accession>
<dbReference type="InterPro" id="IPR031856">
    <property type="entry name" value="YdaS_toxin-like"/>
</dbReference>
<proteinExistence type="predicted"/>
<keyword evidence="3" id="KW-1185">Reference proteome</keyword>
<evidence type="ECO:0000313" key="3">
    <source>
        <dbReference type="Proteomes" id="UP000832011"/>
    </source>
</evidence>
<feature type="domain" description="HTH cro/C1-type" evidence="1">
    <location>
        <begin position="15"/>
        <end position="58"/>
    </location>
</feature>
<dbReference type="RefSeq" id="WP_058357227.1">
    <property type="nucleotide sequence ID" value="NZ_CABKVG010000010.1"/>
</dbReference>
<sequence>MTAAINKAVQVAGGQSKLARLIGRDRKTINSWVKGRNQITPSAALDIEDATGVSAYDLAFESLLKARNKYPKP</sequence>
<dbReference type="CDD" id="cd00093">
    <property type="entry name" value="HTH_XRE"/>
    <property type="match status" value="1"/>
</dbReference>
<dbReference type="EMBL" id="CP091511">
    <property type="protein sequence ID" value="UOO89538.1"/>
    <property type="molecule type" value="Genomic_DNA"/>
</dbReference>
<dbReference type="SUPFAM" id="SSF47413">
    <property type="entry name" value="lambda repressor-like DNA-binding domains"/>
    <property type="match status" value="1"/>
</dbReference>
<dbReference type="Pfam" id="PF15943">
    <property type="entry name" value="YdaS_toxin"/>
    <property type="match status" value="1"/>
</dbReference>
<dbReference type="Gene3D" id="1.10.260.40">
    <property type="entry name" value="lambda repressor-like DNA-binding domains"/>
    <property type="match status" value="1"/>
</dbReference>
<dbReference type="Proteomes" id="UP000832011">
    <property type="component" value="Chromosome"/>
</dbReference>
<evidence type="ECO:0000313" key="2">
    <source>
        <dbReference type="EMBL" id="UOO89538.1"/>
    </source>
</evidence>
<protein>
    <submittedName>
        <fullName evidence="2">Helix-turn-helix domain-containing protein</fullName>
    </submittedName>
</protein>
<organism evidence="2 3">
    <name type="scientific">Vitreoscilla massiliensis</name>
    <dbReference type="NCBI Taxonomy" id="1689272"/>
    <lineage>
        <taxon>Bacteria</taxon>
        <taxon>Pseudomonadati</taxon>
        <taxon>Pseudomonadota</taxon>
        <taxon>Betaproteobacteria</taxon>
        <taxon>Neisseriales</taxon>
        <taxon>Neisseriaceae</taxon>
        <taxon>Vitreoscilla</taxon>
    </lineage>
</organism>
<dbReference type="InterPro" id="IPR010982">
    <property type="entry name" value="Lambda_DNA-bd_dom_sf"/>
</dbReference>
<dbReference type="PROSITE" id="PS50943">
    <property type="entry name" value="HTH_CROC1"/>
    <property type="match status" value="1"/>
</dbReference>
<gene>
    <name evidence="2" type="ORF">LVJ82_00720</name>
</gene>
<dbReference type="InterPro" id="IPR001387">
    <property type="entry name" value="Cro/C1-type_HTH"/>
</dbReference>
<reference evidence="2 3" key="1">
    <citation type="journal article" date="2022" name="Res Sq">
        <title>Evolution of multicellular longitudinally dividing oral cavity symbionts (Neisseriaceae).</title>
        <authorList>
            <person name="Nyongesa S."/>
            <person name="Weber P."/>
            <person name="Bernet E."/>
            <person name="Pullido F."/>
            <person name="Nieckarz M."/>
            <person name="Delaby M."/>
            <person name="Nieves C."/>
            <person name="Viehboeck T."/>
            <person name="Krause N."/>
            <person name="Rivera-Millot A."/>
            <person name="Nakamura A."/>
            <person name="Vischer N."/>
            <person name="VanNieuwenhze M."/>
            <person name="Brun Y."/>
            <person name="Cava F."/>
            <person name="Bulgheresi S."/>
            <person name="Veyrier F."/>
        </authorList>
    </citation>
    <scope>NUCLEOTIDE SEQUENCE [LARGE SCALE GENOMIC DNA]</scope>
    <source>
        <strain evidence="2 3">SN4</strain>
    </source>
</reference>
<name>A0ABY4E5D4_9NEIS</name>